<dbReference type="EMBL" id="JBHTKH010000011">
    <property type="protein sequence ID" value="MFD1055771.1"/>
    <property type="molecule type" value="Genomic_DNA"/>
</dbReference>
<keyword evidence="2" id="KW-1185">Reference proteome</keyword>
<accession>A0ABW3MYW4</accession>
<dbReference type="RefSeq" id="WP_386053805.1">
    <property type="nucleotide sequence ID" value="NZ_JBHTKH010000011.1"/>
</dbReference>
<name>A0ABW3MYW4_9MICO</name>
<proteinExistence type="predicted"/>
<evidence type="ECO:0000313" key="1">
    <source>
        <dbReference type="EMBL" id="MFD1055771.1"/>
    </source>
</evidence>
<sequence length="187" mass="19612">MTSIGRLVLAQVRSIGSRNTCLRAADVPGGPWTARGQRTYRTGASGSTSEVITRARAARSVTSVRAYQEVGRADLFIQVIPFASPEDARTGVDELRALPRTMPRSKGLSDVGELRTVSPPEVAGAGHVEAAEQPFVLDGEHSRTLTAWCVVGSAVVVAALGGRAGAVRWPQLAGILEAQAAALTRPT</sequence>
<reference evidence="2" key="1">
    <citation type="journal article" date="2019" name="Int. J. Syst. Evol. Microbiol.">
        <title>The Global Catalogue of Microorganisms (GCM) 10K type strain sequencing project: providing services to taxonomists for standard genome sequencing and annotation.</title>
        <authorList>
            <consortium name="The Broad Institute Genomics Platform"/>
            <consortium name="The Broad Institute Genome Sequencing Center for Infectious Disease"/>
            <person name="Wu L."/>
            <person name="Ma J."/>
        </authorList>
    </citation>
    <scope>NUCLEOTIDE SEQUENCE [LARGE SCALE GENOMIC DNA]</scope>
    <source>
        <strain evidence="2">CCUG 57508</strain>
    </source>
</reference>
<protein>
    <submittedName>
        <fullName evidence="1">Uncharacterized protein</fullName>
    </submittedName>
</protein>
<evidence type="ECO:0000313" key="2">
    <source>
        <dbReference type="Proteomes" id="UP001597046"/>
    </source>
</evidence>
<comment type="caution">
    <text evidence="1">The sequence shown here is derived from an EMBL/GenBank/DDBJ whole genome shotgun (WGS) entry which is preliminary data.</text>
</comment>
<dbReference type="Proteomes" id="UP001597046">
    <property type="component" value="Unassembled WGS sequence"/>
</dbReference>
<organism evidence="1 2">
    <name type="scientific">Terrabacter terrigena</name>
    <dbReference type="NCBI Taxonomy" id="574718"/>
    <lineage>
        <taxon>Bacteria</taxon>
        <taxon>Bacillati</taxon>
        <taxon>Actinomycetota</taxon>
        <taxon>Actinomycetes</taxon>
        <taxon>Micrococcales</taxon>
        <taxon>Intrasporangiaceae</taxon>
        <taxon>Terrabacter</taxon>
    </lineage>
</organism>
<gene>
    <name evidence="1" type="ORF">ACFQ2V_15765</name>
</gene>